<evidence type="ECO:0000256" key="2">
    <source>
        <dbReference type="SAM" id="Phobius"/>
    </source>
</evidence>
<evidence type="ECO:0000256" key="1">
    <source>
        <dbReference type="SAM" id="MobiDB-lite"/>
    </source>
</evidence>
<keyword evidence="2" id="KW-0812">Transmembrane</keyword>
<evidence type="ECO:0000313" key="4">
    <source>
        <dbReference type="Proteomes" id="UP000664859"/>
    </source>
</evidence>
<reference evidence="3" key="1">
    <citation type="submission" date="2021-02" db="EMBL/GenBank/DDBJ databases">
        <title>First Annotated Genome of the Yellow-green Alga Tribonema minus.</title>
        <authorList>
            <person name="Mahan K.M."/>
        </authorList>
    </citation>
    <scope>NUCLEOTIDE SEQUENCE</scope>
    <source>
        <strain evidence="3">UTEX B ZZ1240</strain>
    </source>
</reference>
<dbReference type="AlphaFoldDB" id="A0A836CLW8"/>
<organism evidence="3 4">
    <name type="scientific">Tribonema minus</name>
    <dbReference type="NCBI Taxonomy" id="303371"/>
    <lineage>
        <taxon>Eukaryota</taxon>
        <taxon>Sar</taxon>
        <taxon>Stramenopiles</taxon>
        <taxon>Ochrophyta</taxon>
        <taxon>PX clade</taxon>
        <taxon>Xanthophyceae</taxon>
        <taxon>Tribonematales</taxon>
        <taxon>Tribonemataceae</taxon>
        <taxon>Tribonema</taxon>
    </lineage>
</organism>
<feature type="transmembrane region" description="Helical" evidence="2">
    <location>
        <begin position="411"/>
        <end position="428"/>
    </location>
</feature>
<keyword evidence="2" id="KW-0472">Membrane</keyword>
<gene>
    <name evidence="3" type="ORF">JKP88DRAFT_252462</name>
</gene>
<feature type="region of interest" description="Disordered" evidence="1">
    <location>
        <begin position="209"/>
        <end position="261"/>
    </location>
</feature>
<keyword evidence="2" id="KW-1133">Transmembrane helix</keyword>
<evidence type="ECO:0000313" key="3">
    <source>
        <dbReference type="EMBL" id="KAG5190103.1"/>
    </source>
</evidence>
<protein>
    <submittedName>
        <fullName evidence="3">Uncharacterized protein</fullName>
    </submittedName>
</protein>
<accession>A0A836CLW8</accession>
<name>A0A836CLW8_9STRA</name>
<feature type="transmembrane region" description="Helical" evidence="2">
    <location>
        <begin position="449"/>
        <end position="474"/>
    </location>
</feature>
<dbReference type="EMBL" id="JAFCMP010000039">
    <property type="protein sequence ID" value="KAG5190103.1"/>
    <property type="molecule type" value="Genomic_DNA"/>
</dbReference>
<comment type="caution">
    <text evidence="3">The sequence shown here is derived from an EMBL/GenBank/DDBJ whole genome shotgun (WGS) entry which is preliminary data.</text>
</comment>
<proteinExistence type="predicted"/>
<sequence>MEGLQRRSSFQDALRLPTEFIVRYIRSKREAALLLRLGTAAMDLDTLIQYLATFIDQHRSTRTAVCLVRAARDARIDALQPILWQAAAANAAGLRELKIRIELCLTELEACQGLLAQSIEHNEEMALELAAEGVRPLAAQKGVLAAVERQAGAHSGKRCCATLPRAALSRRRGRASSAQSAAAAPAPSRAARVCHDDACWRVGAPQAAPRAHHRRRRQTSALPHCRRPHCDSCRVASPAVSSAQRQQGERRRRAAATVGARMRGTGGAARAELLMALAKAAHLCARRPPLFAAAGERLLSCSICGKLGSGCIAMRAGCAHLPLLLGGPSKYCCCFLLQVSQMAVMPVFADHQPFSQAYASTNHCMSTAQARCPAAVPRPLRQRIISVQAHLGPECSPYTLGLCSRPASVSAHLYCAVWLLMFAAHASLNSRFMACSCLMEGAAMRAASLTVIVLLHGAVVLSTVIVLPHGAIVLSPQNDRLAAWQLTSRQMALKVNGSAATHQHPPLLAACPAV</sequence>
<dbReference type="OrthoDB" id="1922234at2759"/>
<dbReference type="Proteomes" id="UP000664859">
    <property type="component" value="Unassembled WGS sequence"/>
</dbReference>
<keyword evidence="4" id="KW-1185">Reference proteome</keyword>